<reference evidence="3" key="1">
    <citation type="submission" date="2023-06" db="EMBL/GenBank/DDBJ databases">
        <title>Genome-scale phylogeny and comparative genomics of the fungal order Sordariales.</title>
        <authorList>
            <consortium name="Lawrence Berkeley National Laboratory"/>
            <person name="Hensen N."/>
            <person name="Bonometti L."/>
            <person name="Westerberg I."/>
            <person name="Brannstrom I.O."/>
            <person name="Guillou S."/>
            <person name="Cros-Aarteil S."/>
            <person name="Calhoun S."/>
            <person name="Haridas S."/>
            <person name="Kuo A."/>
            <person name="Mondo S."/>
            <person name="Pangilinan J."/>
            <person name="Riley R."/>
            <person name="Labutti K."/>
            <person name="Andreopoulos B."/>
            <person name="Lipzen A."/>
            <person name="Chen C."/>
            <person name="Yanf M."/>
            <person name="Daum C."/>
            <person name="Ng V."/>
            <person name="Clum A."/>
            <person name="Steindorff A."/>
            <person name="Ohm R."/>
            <person name="Martin F."/>
            <person name="Silar P."/>
            <person name="Natvig D."/>
            <person name="Lalanne C."/>
            <person name="Gautier V."/>
            <person name="Ament-Velasquez S.L."/>
            <person name="Kruys A."/>
            <person name="Hutchinson M.I."/>
            <person name="Powell A.J."/>
            <person name="Barry K."/>
            <person name="Miller A.N."/>
            <person name="Grigoriev I.V."/>
            <person name="Debuchy R."/>
            <person name="Gladieux P."/>
            <person name="Thoren M.H."/>
            <person name="Johannesson H."/>
        </authorList>
    </citation>
    <scope>NUCLEOTIDE SEQUENCE</scope>
    <source>
        <strain evidence="3">CBS 606.72</strain>
    </source>
</reference>
<dbReference type="InterPro" id="IPR058348">
    <property type="entry name" value="DUF8035"/>
</dbReference>
<dbReference type="AlphaFoldDB" id="A0AA40BWN4"/>
<proteinExistence type="predicted"/>
<evidence type="ECO:0000313" key="3">
    <source>
        <dbReference type="EMBL" id="KAK0616491.1"/>
    </source>
</evidence>
<dbReference type="Pfam" id="PF26118">
    <property type="entry name" value="DUF8035"/>
    <property type="match status" value="1"/>
</dbReference>
<feature type="compositionally biased region" description="Basic residues" evidence="1">
    <location>
        <begin position="216"/>
        <end position="233"/>
    </location>
</feature>
<organism evidence="3 4">
    <name type="scientific">Immersiella caudata</name>
    <dbReference type="NCBI Taxonomy" id="314043"/>
    <lineage>
        <taxon>Eukaryota</taxon>
        <taxon>Fungi</taxon>
        <taxon>Dikarya</taxon>
        <taxon>Ascomycota</taxon>
        <taxon>Pezizomycotina</taxon>
        <taxon>Sordariomycetes</taxon>
        <taxon>Sordariomycetidae</taxon>
        <taxon>Sordariales</taxon>
        <taxon>Lasiosphaeriaceae</taxon>
        <taxon>Immersiella</taxon>
    </lineage>
</organism>
<evidence type="ECO:0000256" key="1">
    <source>
        <dbReference type="SAM" id="MobiDB-lite"/>
    </source>
</evidence>
<comment type="caution">
    <text evidence="3">The sequence shown here is derived from an EMBL/GenBank/DDBJ whole genome shotgun (WGS) entry which is preliminary data.</text>
</comment>
<feature type="compositionally biased region" description="Basic and acidic residues" evidence="1">
    <location>
        <begin position="136"/>
        <end position="149"/>
    </location>
</feature>
<feature type="region of interest" description="Disordered" evidence="1">
    <location>
        <begin position="85"/>
        <end position="176"/>
    </location>
</feature>
<feature type="domain" description="DUF8035" evidence="2">
    <location>
        <begin position="257"/>
        <end position="310"/>
    </location>
</feature>
<feature type="region of interest" description="Disordered" evidence="1">
    <location>
        <begin position="213"/>
        <end position="261"/>
    </location>
</feature>
<keyword evidence="4" id="KW-1185">Reference proteome</keyword>
<gene>
    <name evidence="3" type="ORF">B0T14DRAFT_247841</name>
</gene>
<accession>A0AA40BWN4</accession>
<feature type="compositionally biased region" description="Low complexity" evidence="1">
    <location>
        <begin position="234"/>
        <end position="248"/>
    </location>
</feature>
<feature type="compositionally biased region" description="Basic and acidic residues" evidence="1">
    <location>
        <begin position="99"/>
        <end position="114"/>
    </location>
</feature>
<evidence type="ECO:0000259" key="2">
    <source>
        <dbReference type="Pfam" id="PF26118"/>
    </source>
</evidence>
<dbReference type="EMBL" id="JAULSU010000005">
    <property type="protein sequence ID" value="KAK0616491.1"/>
    <property type="molecule type" value="Genomic_DNA"/>
</dbReference>
<protein>
    <recommendedName>
        <fullName evidence="2">DUF8035 domain-containing protein</fullName>
    </recommendedName>
</protein>
<sequence>MAFRSSVPELTRERERGDRLDRDRYHFEYDRDRERNRDGYMDVRERFERDDDHVYARGARVRDASERRYRRYDGEDDVVLRERRYDEGPRRRLSPPDSEVGRRVFIERERERLRSPSPPPKRRPGGPIRRQSSLDTFDRRPIHHFDRDYSPPGRGSEYRAPPYVDIPLPRHKALPPPRRYAERDFYEEVHVADPPRFGDDEFRLPERVHEKEIVRTRRRRSRSRSSRTTRRSSRSSSTSSSSTSGGTSITARSEYPKKGKTRIPARLVSKRALIEYGYPYVEEGNTIIVQKALGQQNIDDLLKLSDEYKKSEFPIPGPYPWFRAVQY</sequence>
<name>A0AA40BWN4_9PEZI</name>
<dbReference type="Proteomes" id="UP001175000">
    <property type="component" value="Unassembled WGS sequence"/>
</dbReference>
<evidence type="ECO:0000313" key="4">
    <source>
        <dbReference type="Proteomes" id="UP001175000"/>
    </source>
</evidence>